<name>A0A2H0XAS6_UNCKA</name>
<dbReference type="CDD" id="cd04301">
    <property type="entry name" value="NAT_SF"/>
    <property type="match status" value="1"/>
</dbReference>
<comment type="caution">
    <text evidence="2">The sequence shown here is derived from an EMBL/GenBank/DDBJ whole genome shotgun (WGS) entry which is preliminary data.</text>
</comment>
<dbReference type="Gene3D" id="3.40.630.30">
    <property type="match status" value="1"/>
</dbReference>
<dbReference type="InterPro" id="IPR000182">
    <property type="entry name" value="GNAT_dom"/>
</dbReference>
<proteinExistence type="predicted"/>
<dbReference type="SUPFAM" id="SSF55729">
    <property type="entry name" value="Acyl-CoA N-acyltransferases (Nat)"/>
    <property type="match status" value="1"/>
</dbReference>
<dbReference type="AlphaFoldDB" id="A0A2H0XAS6"/>
<dbReference type="GO" id="GO:0016747">
    <property type="term" value="F:acyltransferase activity, transferring groups other than amino-acyl groups"/>
    <property type="evidence" value="ECO:0007669"/>
    <property type="project" value="InterPro"/>
</dbReference>
<evidence type="ECO:0000313" key="2">
    <source>
        <dbReference type="EMBL" id="PIS22023.1"/>
    </source>
</evidence>
<gene>
    <name evidence="2" type="ORF">COT50_04175</name>
</gene>
<reference evidence="3" key="1">
    <citation type="submission" date="2017-09" db="EMBL/GenBank/DDBJ databases">
        <title>Depth-based differentiation of microbial function through sediment-hosted aquifers and enrichment of novel symbionts in the deep terrestrial subsurface.</title>
        <authorList>
            <person name="Probst A.J."/>
            <person name="Ladd B."/>
            <person name="Jarett J.K."/>
            <person name="Geller-Mcgrath D.E."/>
            <person name="Sieber C.M.K."/>
            <person name="Emerson J.B."/>
            <person name="Anantharaman K."/>
            <person name="Thomas B.C."/>
            <person name="Malmstrom R."/>
            <person name="Stieglmeier M."/>
            <person name="Klingl A."/>
            <person name="Woyke T."/>
            <person name="Ryan C.M."/>
            <person name="Banfield J.F."/>
        </authorList>
    </citation>
    <scope>NUCLEOTIDE SEQUENCE [LARGE SCALE GENOMIC DNA]</scope>
</reference>
<dbReference type="InterPro" id="IPR016181">
    <property type="entry name" value="Acyl_CoA_acyltransferase"/>
</dbReference>
<feature type="domain" description="N-acetyltransferase" evidence="1">
    <location>
        <begin position="4"/>
        <end position="153"/>
    </location>
</feature>
<dbReference type="EMBL" id="PEYU01000096">
    <property type="protein sequence ID" value="PIS22023.1"/>
    <property type="molecule type" value="Genomic_DNA"/>
</dbReference>
<protein>
    <recommendedName>
        <fullName evidence="1">N-acetyltransferase domain-containing protein</fullName>
    </recommendedName>
</protein>
<dbReference type="Proteomes" id="UP000231252">
    <property type="component" value="Unassembled WGS sequence"/>
</dbReference>
<accession>A0A2H0XAS6</accession>
<dbReference type="Pfam" id="PF00583">
    <property type="entry name" value="Acetyltransf_1"/>
    <property type="match status" value="1"/>
</dbReference>
<evidence type="ECO:0000313" key="3">
    <source>
        <dbReference type="Proteomes" id="UP000231252"/>
    </source>
</evidence>
<dbReference type="PROSITE" id="PS51186">
    <property type="entry name" value="GNAT"/>
    <property type="match status" value="1"/>
</dbReference>
<sequence>MNNIAYKRATLDDLTTLYDLGLEFEHFNKVSSTRPHEHFSGDWENYIAKETKESLKKRGSYVFLAFVDATPAGYISARLCKGCYAFIIEELYVRPEYSRLGIGGKLLELAIKQGKKLDHDIKVEVFDWNQNAKDYYLKKGFFVESLVLKLLGT</sequence>
<organism evidence="2 3">
    <name type="scientific">candidate division WWE3 bacterium CG08_land_8_20_14_0_20_41_10</name>
    <dbReference type="NCBI Taxonomy" id="1975085"/>
    <lineage>
        <taxon>Bacteria</taxon>
        <taxon>Katanobacteria</taxon>
    </lineage>
</organism>
<evidence type="ECO:0000259" key="1">
    <source>
        <dbReference type="PROSITE" id="PS51186"/>
    </source>
</evidence>